<comment type="caution">
    <text evidence="2">The sequence shown here is derived from an EMBL/GenBank/DDBJ whole genome shotgun (WGS) entry which is preliminary data.</text>
</comment>
<dbReference type="EMBL" id="MIGC01006633">
    <property type="protein sequence ID" value="PHJ16105.1"/>
    <property type="molecule type" value="Genomic_DNA"/>
</dbReference>
<reference evidence="2 3" key="1">
    <citation type="journal article" date="2017" name="Int. J. Parasitol.">
        <title>The genome of the protozoan parasite Cystoisospora suis and a reverse vaccinology approach to identify vaccine candidates.</title>
        <authorList>
            <person name="Palmieri N."/>
            <person name="Shrestha A."/>
            <person name="Ruttkowski B."/>
            <person name="Beck T."/>
            <person name="Vogl C."/>
            <person name="Tomley F."/>
            <person name="Blake D.P."/>
            <person name="Joachim A."/>
        </authorList>
    </citation>
    <scope>NUCLEOTIDE SEQUENCE [LARGE SCALE GENOMIC DNA]</scope>
    <source>
        <strain evidence="2 3">Wien I</strain>
    </source>
</reference>
<name>A0A2C6KHX8_9APIC</name>
<accession>A0A2C6KHX8</accession>
<keyword evidence="1" id="KW-0472">Membrane</keyword>
<dbReference type="Proteomes" id="UP000221165">
    <property type="component" value="Unassembled WGS sequence"/>
</dbReference>
<dbReference type="GeneID" id="94433398"/>
<keyword evidence="3" id="KW-1185">Reference proteome</keyword>
<feature type="transmembrane region" description="Helical" evidence="1">
    <location>
        <begin position="94"/>
        <end position="124"/>
    </location>
</feature>
<dbReference type="VEuPathDB" id="ToxoDB:CSUI_010081"/>
<sequence>MACSFVAVVSCWGVVDVGVEVLSREEDLQEILWYSVLLLSSLSLTAFLQCLPSFSNTHTSSSSSSLSSSLHAGSLNRSRVTHTHPHASHHNSNFLVVLVLLFSFFAAVAGWGLVDAVVCVAAGGEAGLKVFFYFCFFACTSVFVVLYVCLLDPSFNLDVVANFV</sequence>
<dbReference type="RefSeq" id="XP_067917836.1">
    <property type="nucleotide sequence ID" value="XM_068070187.1"/>
</dbReference>
<evidence type="ECO:0000256" key="1">
    <source>
        <dbReference type="SAM" id="Phobius"/>
    </source>
</evidence>
<keyword evidence="1 2" id="KW-0812">Transmembrane</keyword>
<feature type="transmembrane region" description="Helical" evidence="1">
    <location>
        <begin position="130"/>
        <end position="150"/>
    </location>
</feature>
<keyword evidence="1" id="KW-1133">Transmembrane helix</keyword>
<gene>
    <name evidence="2" type="ORF">CSUI_010081</name>
</gene>
<protein>
    <submittedName>
        <fullName evidence="2">Transmembrane protein</fullName>
    </submittedName>
</protein>
<evidence type="ECO:0000313" key="3">
    <source>
        <dbReference type="Proteomes" id="UP000221165"/>
    </source>
</evidence>
<proteinExistence type="predicted"/>
<organism evidence="2 3">
    <name type="scientific">Cystoisospora suis</name>
    <dbReference type="NCBI Taxonomy" id="483139"/>
    <lineage>
        <taxon>Eukaryota</taxon>
        <taxon>Sar</taxon>
        <taxon>Alveolata</taxon>
        <taxon>Apicomplexa</taxon>
        <taxon>Conoidasida</taxon>
        <taxon>Coccidia</taxon>
        <taxon>Eucoccidiorida</taxon>
        <taxon>Eimeriorina</taxon>
        <taxon>Sarcocystidae</taxon>
        <taxon>Cystoisospora</taxon>
    </lineage>
</organism>
<dbReference type="AlphaFoldDB" id="A0A2C6KHX8"/>
<evidence type="ECO:0000313" key="2">
    <source>
        <dbReference type="EMBL" id="PHJ16105.1"/>
    </source>
</evidence>